<dbReference type="InterPro" id="IPR036188">
    <property type="entry name" value="FAD/NAD-bd_sf"/>
</dbReference>
<evidence type="ECO:0000256" key="3">
    <source>
        <dbReference type="ARBA" id="ARBA00040298"/>
    </source>
</evidence>
<proteinExistence type="predicted"/>
<dbReference type="Pfam" id="PF01593">
    <property type="entry name" value="Amino_oxidase"/>
    <property type="match status" value="1"/>
</dbReference>
<comment type="subunit">
    <text evidence="2">Interacts with COX5B; this interaction may contribute to localize PYROXD2 to the inner face of the inner mitochondrial membrane.</text>
</comment>
<reference evidence="5" key="1">
    <citation type="submission" date="2022-10" db="EMBL/GenBank/DDBJ databases">
        <title>Hoeflea sp. G2-23, isolated from marine algae.</title>
        <authorList>
            <person name="Kristyanto S."/>
            <person name="Kim J.M."/>
            <person name="Jeon C.O."/>
        </authorList>
    </citation>
    <scope>NUCLEOTIDE SEQUENCE</scope>
    <source>
        <strain evidence="5">G2-23</strain>
    </source>
</reference>
<evidence type="ECO:0000256" key="2">
    <source>
        <dbReference type="ARBA" id="ARBA00038825"/>
    </source>
</evidence>
<comment type="function">
    <text evidence="1">Probable oxidoreductase that may play a role as regulator of mitochondrial function.</text>
</comment>
<dbReference type="PANTHER" id="PTHR10668">
    <property type="entry name" value="PHYTOENE DEHYDROGENASE"/>
    <property type="match status" value="1"/>
</dbReference>
<gene>
    <name evidence="5" type="ORF">OEG84_18390</name>
</gene>
<evidence type="ECO:0000256" key="1">
    <source>
        <dbReference type="ARBA" id="ARBA00037217"/>
    </source>
</evidence>
<protein>
    <recommendedName>
        <fullName evidence="3">Pyridine nucleotide-disulfide oxidoreductase domain-containing protein 2</fullName>
    </recommendedName>
</protein>
<dbReference type="PANTHER" id="PTHR10668:SF103">
    <property type="entry name" value="PYRIDINE NUCLEOTIDE-DISULFIDE OXIDOREDUCTASE DOMAIN-CONTAINING PROTEIN 2"/>
    <property type="match status" value="1"/>
</dbReference>
<comment type="caution">
    <text evidence="5">The sequence shown here is derived from an EMBL/GenBank/DDBJ whole genome shotgun (WGS) entry which is preliminary data.</text>
</comment>
<name>A0ABT3ZCU3_9HYPH</name>
<organism evidence="5 6">
    <name type="scientific">Hoeflea algicola</name>
    <dbReference type="NCBI Taxonomy" id="2983763"/>
    <lineage>
        <taxon>Bacteria</taxon>
        <taxon>Pseudomonadati</taxon>
        <taxon>Pseudomonadota</taxon>
        <taxon>Alphaproteobacteria</taxon>
        <taxon>Hyphomicrobiales</taxon>
        <taxon>Rhizobiaceae</taxon>
        <taxon>Hoeflea</taxon>
    </lineage>
</organism>
<sequence length="340" mass="37113">MGMISDALANSLEAHGGSIRTGCRVRRLVVEDGKARGVELDTGEVIEAGLVVSNADPLRSLRDFLAPGVLASPIQEKAASIDVRGSMARIHLLADALPDYVGFEPGKTGPQHQGLIIMGASPTLYEAAWEAQQKGEFPSDFVVETLIPSVTHPSLCEPGHHTVSLGVQQLPFNLAHGDWDSRKEEWADKVLEVYFRYAPNMREHILGRHIITPLDLERTYNITGGNIFHSSMIGLENNFDKRPIPEAAHYRTPIAGYYLCGSGSHPGGGVSGAPGHNAAKRILADREGRQDERLVRTDAVMRSAPLMDLVMGSRAGQKLGYSVARNPIFRKLTERLNRTK</sequence>
<dbReference type="SUPFAM" id="SSF51905">
    <property type="entry name" value="FAD/NAD(P)-binding domain"/>
    <property type="match status" value="1"/>
</dbReference>
<dbReference type="Proteomes" id="UP001073227">
    <property type="component" value="Unassembled WGS sequence"/>
</dbReference>
<accession>A0ABT3ZCU3</accession>
<dbReference type="RefSeq" id="WP_267655075.1">
    <property type="nucleotide sequence ID" value="NZ_JAOVZR010000001.1"/>
</dbReference>
<feature type="domain" description="Amine oxidase" evidence="4">
    <location>
        <begin position="1"/>
        <end position="57"/>
    </location>
</feature>
<evidence type="ECO:0000313" key="6">
    <source>
        <dbReference type="Proteomes" id="UP001073227"/>
    </source>
</evidence>
<evidence type="ECO:0000313" key="5">
    <source>
        <dbReference type="EMBL" id="MCY0149622.1"/>
    </source>
</evidence>
<dbReference type="InterPro" id="IPR002937">
    <property type="entry name" value="Amino_oxidase"/>
</dbReference>
<dbReference type="Gene3D" id="3.50.50.60">
    <property type="entry name" value="FAD/NAD(P)-binding domain"/>
    <property type="match status" value="1"/>
</dbReference>
<evidence type="ECO:0000259" key="4">
    <source>
        <dbReference type="Pfam" id="PF01593"/>
    </source>
</evidence>
<keyword evidence="6" id="KW-1185">Reference proteome</keyword>
<dbReference type="EMBL" id="JAOVZR010000001">
    <property type="protein sequence ID" value="MCY0149622.1"/>
    <property type="molecule type" value="Genomic_DNA"/>
</dbReference>